<evidence type="ECO:0000313" key="5">
    <source>
        <dbReference type="EMBL" id="RLU25670.1"/>
    </source>
</evidence>
<dbReference type="Proteomes" id="UP000279307">
    <property type="component" value="Chromosome 2"/>
</dbReference>
<dbReference type="Gene3D" id="3.40.50.2000">
    <property type="entry name" value="Glycogen Phosphorylase B"/>
    <property type="match status" value="1"/>
</dbReference>
<feature type="transmembrane region" description="Helical" evidence="4">
    <location>
        <begin position="6"/>
        <end position="29"/>
    </location>
</feature>
<reference evidence="5" key="2">
    <citation type="submission" date="2018-07" db="EMBL/GenBank/DDBJ databases">
        <authorList>
            <person name="Mckenzie S.K."/>
            <person name="Kronauer D.J.C."/>
        </authorList>
    </citation>
    <scope>NUCLEOTIDE SEQUENCE</scope>
    <source>
        <strain evidence="5">Clonal line C1</strain>
    </source>
</reference>
<dbReference type="OrthoDB" id="5835829at2759"/>
<reference evidence="5" key="1">
    <citation type="journal article" date="2018" name="Genome Res.">
        <title>The genomic architecture and molecular evolution of ant odorant receptors.</title>
        <authorList>
            <person name="McKenzie S.K."/>
            <person name="Kronauer D.J.C."/>
        </authorList>
    </citation>
    <scope>NUCLEOTIDE SEQUENCE [LARGE SCALE GENOMIC DNA]</scope>
    <source>
        <strain evidence="5">Clonal line C1</strain>
    </source>
</reference>
<evidence type="ECO:0000256" key="4">
    <source>
        <dbReference type="SAM" id="Phobius"/>
    </source>
</evidence>
<organism evidence="5">
    <name type="scientific">Ooceraea biroi</name>
    <name type="common">Clonal raider ant</name>
    <name type="synonym">Cerapachys biroi</name>
    <dbReference type="NCBI Taxonomy" id="2015173"/>
    <lineage>
        <taxon>Eukaryota</taxon>
        <taxon>Metazoa</taxon>
        <taxon>Ecdysozoa</taxon>
        <taxon>Arthropoda</taxon>
        <taxon>Hexapoda</taxon>
        <taxon>Insecta</taxon>
        <taxon>Pterygota</taxon>
        <taxon>Neoptera</taxon>
        <taxon>Endopterygota</taxon>
        <taxon>Hymenoptera</taxon>
        <taxon>Apocrita</taxon>
        <taxon>Aculeata</taxon>
        <taxon>Formicoidea</taxon>
        <taxon>Formicidae</taxon>
        <taxon>Dorylinae</taxon>
        <taxon>Ooceraea</taxon>
    </lineage>
</organism>
<keyword evidence="4" id="KW-0812">Transmembrane</keyword>
<gene>
    <name evidence="5" type="ORF">DMN91_001827</name>
</gene>
<dbReference type="InterPro" id="IPR050271">
    <property type="entry name" value="UDP-glycosyltransferase"/>
</dbReference>
<proteinExistence type="inferred from homology"/>
<keyword evidence="4" id="KW-1133">Transmembrane helix</keyword>
<evidence type="ECO:0000256" key="2">
    <source>
        <dbReference type="ARBA" id="ARBA00022676"/>
    </source>
</evidence>
<keyword evidence="3" id="KW-0808">Transferase</keyword>
<dbReference type="PANTHER" id="PTHR48043:SF159">
    <property type="entry name" value="EG:EG0003.4 PROTEIN-RELATED"/>
    <property type="match status" value="1"/>
</dbReference>
<dbReference type="AlphaFoldDB" id="A0A3L8DYX8"/>
<name>A0A3L8DYX8_OOCBI</name>
<comment type="similarity">
    <text evidence="1">Belongs to the UDP-glycosyltransferase family.</text>
</comment>
<accession>A0A3L8DYX8</accession>
<dbReference type="SUPFAM" id="SSF53756">
    <property type="entry name" value="UDP-Glycosyltransferase/glycogen phosphorylase"/>
    <property type="match status" value="1"/>
</dbReference>
<dbReference type="FunFam" id="3.40.50.2000:FF:000050">
    <property type="entry name" value="UDP-glucuronosyltransferase"/>
    <property type="match status" value="1"/>
</dbReference>
<evidence type="ECO:0000256" key="1">
    <source>
        <dbReference type="ARBA" id="ARBA00009995"/>
    </source>
</evidence>
<protein>
    <submittedName>
        <fullName evidence="5">Uncharacterized protein</fullName>
    </submittedName>
</protein>
<dbReference type="EMBL" id="QOIP01000002">
    <property type="protein sequence ID" value="RLU25670.1"/>
    <property type="molecule type" value="Genomic_DNA"/>
</dbReference>
<evidence type="ECO:0000256" key="3">
    <source>
        <dbReference type="ARBA" id="ARBA00022679"/>
    </source>
</evidence>
<dbReference type="InterPro" id="IPR002213">
    <property type="entry name" value="UDP_glucos_trans"/>
</dbReference>
<dbReference type="PANTHER" id="PTHR48043">
    <property type="entry name" value="EG:EG0003.4 PROTEIN-RELATED"/>
    <property type="match status" value="1"/>
</dbReference>
<dbReference type="GO" id="GO:0008194">
    <property type="term" value="F:UDP-glycosyltransferase activity"/>
    <property type="evidence" value="ECO:0007669"/>
    <property type="project" value="InterPro"/>
</dbReference>
<sequence>MMSRWSLFPFFIIIELMIMSTASLSILLVESLMSTSHHIWAMTLVKGLLQVGHHVHVVSIHEANIEDNLVQNLTYAVFENVMKDIRETNAHNFIECMDFSVFYTIYYEYSWSINTCEKIIQTKGAKELLEMVKHHEFDVIVQDITLHQCLYGLWQVAKAKPPIVGFIPFGPAPWLKEYIDCPNYPNMRPYGYTAVVRPANLWQRTLNVLYYIIEDFIRHYYFLPASQRLAEQYVGHKIRPLRELEKTISIVLINSHFTFDNAIPLPPNTIEVGGMHAQVQSTTGVDATYYESMSKFLDEAKNGVIIISFGTNVDWKHIGLNKLKAVVLALSKLKQRVLWKLNIDVPVKMPDNVMTVTWFPQNNVLSHKNVIAIWTHGGFLSMQEAIWKGVPVIGMPVFLDHTYNVETLEAKGAGLRLDFKALSTQSVLNALEEIVYNKSYMENMKQLSNEYRDRALPPLDLAIWNIEYAVRNPNGLASPVRSQSWMEKNLIDIYAILALSLVVILSAVFFAMKILYIYLCKSTASTSCKDKLM</sequence>
<dbReference type="Pfam" id="PF00201">
    <property type="entry name" value="UDPGT"/>
    <property type="match status" value="1"/>
</dbReference>
<keyword evidence="2" id="KW-0328">Glycosyltransferase</keyword>
<keyword evidence="4" id="KW-0472">Membrane</keyword>
<feature type="transmembrane region" description="Helical" evidence="4">
    <location>
        <begin position="493"/>
        <end position="519"/>
    </location>
</feature>
<dbReference type="CDD" id="cd03784">
    <property type="entry name" value="GT1_Gtf-like"/>
    <property type="match status" value="1"/>
</dbReference>
<comment type="caution">
    <text evidence="5">The sequence shown here is derived from an EMBL/GenBank/DDBJ whole genome shotgun (WGS) entry which is preliminary data.</text>
</comment>